<keyword evidence="1" id="KW-0812">Transmembrane</keyword>
<feature type="transmembrane region" description="Helical" evidence="1">
    <location>
        <begin position="43"/>
        <end position="63"/>
    </location>
</feature>
<dbReference type="EMBL" id="WMBA01000040">
    <property type="protein sequence ID" value="MTD56912.1"/>
    <property type="molecule type" value="Genomic_DNA"/>
</dbReference>
<accession>A0A6N7YYG3</accession>
<evidence type="ECO:0000256" key="1">
    <source>
        <dbReference type="SAM" id="Phobius"/>
    </source>
</evidence>
<organism evidence="2 3">
    <name type="scientific">Amycolatopsis pithecellobii</name>
    <dbReference type="NCBI Taxonomy" id="664692"/>
    <lineage>
        <taxon>Bacteria</taxon>
        <taxon>Bacillati</taxon>
        <taxon>Actinomycetota</taxon>
        <taxon>Actinomycetes</taxon>
        <taxon>Pseudonocardiales</taxon>
        <taxon>Pseudonocardiaceae</taxon>
        <taxon>Amycolatopsis</taxon>
    </lineage>
</organism>
<keyword evidence="1" id="KW-0472">Membrane</keyword>
<gene>
    <name evidence="2" type="ORF">GKO32_23495</name>
</gene>
<comment type="caution">
    <text evidence="2">The sequence shown here is derived from an EMBL/GenBank/DDBJ whole genome shotgun (WGS) entry which is preliminary data.</text>
</comment>
<reference evidence="2 3" key="1">
    <citation type="submission" date="2019-11" db="EMBL/GenBank/DDBJ databases">
        <title>Draft genome of Amycolatopsis RM579.</title>
        <authorList>
            <person name="Duangmal K."/>
            <person name="Mingma R."/>
        </authorList>
    </citation>
    <scope>NUCLEOTIDE SEQUENCE [LARGE SCALE GENOMIC DNA]</scope>
    <source>
        <strain evidence="2 3">RM579</strain>
    </source>
</reference>
<evidence type="ECO:0000313" key="2">
    <source>
        <dbReference type="EMBL" id="MTD56912.1"/>
    </source>
</evidence>
<sequence length="72" mass="8312">MNSSRRPWLLLCRSLPIRRQPRRKWVSTSRSAADRVRLLSGGLVTLAWLWVGLPFAYGVYELVRKVIQLFGG</sequence>
<name>A0A6N7YYG3_9PSEU</name>
<dbReference type="AlphaFoldDB" id="A0A6N7YYG3"/>
<evidence type="ECO:0000313" key="3">
    <source>
        <dbReference type="Proteomes" id="UP000440096"/>
    </source>
</evidence>
<proteinExistence type="predicted"/>
<keyword evidence="3" id="KW-1185">Reference proteome</keyword>
<keyword evidence="1" id="KW-1133">Transmembrane helix</keyword>
<protein>
    <submittedName>
        <fullName evidence="2">Uncharacterized protein</fullName>
    </submittedName>
</protein>
<dbReference type="OrthoDB" id="5197032at2"/>
<dbReference type="Proteomes" id="UP000440096">
    <property type="component" value="Unassembled WGS sequence"/>
</dbReference>